<sequence>MRILVDADACPGKHMIEKAASENNIDVIMYCDINHRLKSSYSDIKYVESGFQNVDMIIVNEVKKGDIVISQDYGLAALVLGKKAYAISPKGYIYDNDNIDRLLFERHVSGKIRRSGGKTFNPKKRMEEDDKRLYKNLMFLIDKAKK</sequence>
<evidence type="ECO:0000313" key="4">
    <source>
        <dbReference type="EMBL" id="SDK90487.1"/>
    </source>
</evidence>
<dbReference type="EMBL" id="FNGL01000002">
    <property type="protein sequence ID" value="SDK90487.1"/>
    <property type="molecule type" value="Genomic_DNA"/>
</dbReference>
<evidence type="ECO:0000313" key="3">
    <source>
        <dbReference type="EMBL" id="NOH15292.1"/>
    </source>
</evidence>
<evidence type="ECO:0000256" key="2">
    <source>
        <dbReference type="HAMAP-Rule" id="MF_00489"/>
    </source>
</evidence>
<dbReference type="InterPro" id="IPR003791">
    <property type="entry name" value="UPF0178"/>
</dbReference>
<accession>A0A240AXI7</accession>
<keyword evidence="5" id="KW-1185">Reference proteome</keyword>
<dbReference type="NCBIfam" id="NF001095">
    <property type="entry name" value="PRK00124.1"/>
    <property type="match status" value="1"/>
</dbReference>
<dbReference type="OrthoDB" id="9798918at2"/>
<proteinExistence type="inferred from homology"/>
<evidence type="ECO:0000313" key="5">
    <source>
        <dbReference type="Proteomes" id="UP000198811"/>
    </source>
</evidence>
<evidence type="ECO:0000313" key="6">
    <source>
        <dbReference type="Proteomes" id="UP000528432"/>
    </source>
</evidence>
<dbReference type="EMBL" id="JABFIF010000002">
    <property type="protein sequence ID" value="NOH15292.1"/>
    <property type="molecule type" value="Genomic_DNA"/>
</dbReference>
<comment type="caution">
    <text evidence="3">The sequence shown here is derived from an EMBL/GenBank/DDBJ whole genome shotgun (WGS) entry which is preliminary data.</text>
</comment>
<dbReference type="AlphaFoldDB" id="A0A240AXI7"/>
<organism evidence="3 6">
    <name type="scientific">Clostridium cochlearium</name>
    <dbReference type="NCBI Taxonomy" id="1494"/>
    <lineage>
        <taxon>Bacteria</taxon>
        <taxon>Bacillati</taxon>
        <taxon>Bacillota</taxon>
        <taxon>Clostridia</taxon>
        <taxon>Eubacteriales</taxon>
        <taxon>Clostridiaceae</taxon>
        <taxon>Clostridium</taxon>
    </lineage>
</organism>
<evidence type="ECO:0000256" key="1">
    <source>
        <dbReference type="ARBA" id="ARBA00008522"/>
    </source>
</evidence>
<dbReference type="PANTHER" id="PTHR35146">
    <property type="entry name" value="UPF0178 PROTEIN YAII"/>
    <property type="match status" value="1"/>
</dbReference>
<reference evidence="4 5" key="1">
    <citation type="submission" date="2016-10" db="EMBL/GenBank/DDBJ databases">
        <authorList>
            <person name="Varghese N."/>
            <person name="Submissions S."/>
        </authorList>
    </citation>
    <scope>NUCLEOTIDE SEQUENCE [LARGE SCALE GENOMIC DNA]</scope>
    <source>
        <strain evidence="4 5">NLAE-zl-C224</strain>
    </source>
</reference>
<name>A0A240AXI7_CLOCO</name>
<dbReference type="PANTHER" id="PTHR35146:SF1">
    <property type="entry name" value="UPF0178 PROTEIN YAII"/>
    <property type="match status" value="1"/>
</dbReference>
<dbReference type="Pfam" id="PF02639">
    <property type="entry name" value="DUF188"/>
    <property type="match status" value="1"/>
</dbReference>
<protein>
    <recommendedName>
        <fullName evidence="2">UPF0178 protein HMJ28_02595</fullName>
    </recommendedName>
</protein>
<comment type="similarity">
    <text evidence="1 2">Belongs to the UPF0178 family.</text>
</comment>
<reference evidence="3 6" key="2">
    <citation type="submission" date="2020-05" db="EMBL/GenBank/DDBJ databases">
        <title>Draft genome sequence of Clostridium cochlearium strain AGROS13 isolated from a sheep dairy farm in New Zealand.</title>
        <authorList>
            <person name="Gupta T.B."/>
            <person name="Jauregui R."/>
            <person name="Risson A.N."/>
            <person name="Brightwell G."/>
            <person name="Maclean P."/>
        </authorList>
    </citation>
    <scope>NUCLEOTIDE SEQUENCE [LARGE SCALE GENOMIC DNA]</scope>
    <source>
        <strain evidence="3 6">AGROS13</strain>
    </source>
</reference>
<dbReference type="RefSeq" id="WP_089863490.1">
    <property type="nucleotide sequence ID" value="NZ_CP173238.1"/>
</dbReference>
<dbReference type="GeneID" id="70577972"/>
<dbReference type="Proteomes" id="UP000528432">
    <property type="component" value="Unassembled WGS sequence"/>
</dbReference>
<dbReference type="Proteomes" id="UP000198811">
    <property type="component" value="Unassembled WGS sequence"/>
</dbReference>
<dbReference type="HAMAP" id="MF_00489">
    <property type="entry name" value="UPF0178"/>
    <property type="match status" value="1"/>
</dbReference>
<dbReference type="STRING" id="1494.SAMN05216497_102108"/>
<gene>
    <name evidence="3" type="ORF">HMJ28_02595</name>
    <name evidence="4" type="ORF">SAMN05216497_102108</name>
</gene>